<dbReference type="Proteomes" id="UP000018466">
    <property type="component" value="Unassembled WGS sequence"/>
</dbReference>
<dbReference type="SUPFAM" id="SSF50156">
    <property type="entry name" value="PDZ domain-like"/>
    <property type="match status" value="1"/>
</dbReference>
<dbReference type="AlphaFoldDB" id="A0AA36Y6Z3"/>
<dbReference type="InterPro" id="IPR007549">
    <property type="entry name" value="DUF512"/>
</dbReference>
<dbReference type="SUPFAM" id="SSF102114">
    <property type="entry name" value="Radical SAM enzymes"/>
    <property type="match status" value="1"/>
</dbReference>
<dbReference type="GeneID" id="86939903"/>
<dbReference type="PROSITE" id="PS50106">
    <property type="entry name" value="PDZ"/>
    <property type="match status" value="1"/>
</dbReference>
<dbReference type="Pfam" id="PF17820">
    <property type="entry name" value="PDZ_6"/>
    <property type="match status" value="1"/>
</dbReference>
<dbReference type="InterPro" id="IPR045375">
    <property type="entry name" value="Put_radical_SAM-like_N"/>
</dbReference>
<name>A0AA36Y6Z3_9FIRM</name>
<dbReference type="Pfam" id="PF04459">
    <property type="entry name" value="DUF512"/>
    <property type="match status" value="1"/>
</dbReference>
<proteinExistence type="predicted"/>
<feature type="domain" description="PDZ" evidence="1">
    <location>
        <begin position="1"/>
        <end position="40"/>
    </location>
</feature>
<dbReference type="InterPro" id="IPR041489">
    <property type="entry name" value="PDZ_6"/>
</dbReference>
<dbReference type="RefSeq" id="WP_009531940.1">
    <property type="nucleotide sequence ID" value="NZ_JH590861.1"/>
</dbReference>
<gene>
    <name evidence="2" type="ORF">HMPREF9623_00105</name>
</gene>
<dbReference type="Pfam" id="PF19238">
    <property type="entry name" value="Radical_SAM_2"/>
    <property type="match status" value="1"/>
</dbReference>
<dbReference type="EMBL" id="AGEL01000002">
    <property type="protein sequence ID" value="EHO18637.1"/>
    <property type="molecule type" value="Genomic_DNA"/>
</dbReference>
<evidence type="ECO:0000313" key="2">
    <source>
        <dbReference type="EMBL" id="EHO18637.1"/>
    </source>
</evidence>
<evidence type="ECO:0000259" key="1">
    <source>
        <dbReference type="PROSITE" id="PS50106"/>
    </source>
</evidence>
<keyword evidence="3" id="KW-1185">Reference proteome</keyword>
<dbReference type="Gene3D" id="2.30.42.10">
    <property type="match status" value="1"/>
</dbReference>
<dbReference type="InterPro" id="IPR001478">
    <property type="entry name" value="PDZ"/>
</dbReference>
<accession>A0AA36Y6Z3</accession>
<protein>
    <submittedName>
        <fullName evidence="2">FeS-containing Cyanobacterial-specific oxidoreductase</fullName>
    </submittedName>
</protein>
<organism evidence="2 3">
    <name type="scientific">Stomatobaculum longum</name>
    <dbReference type="NCBI Taxonomy" id="796942"/>
    <lineage>
        <taxon>Bacteria</taxon>
        <taxon>Bacillati</taxon>
        <taxon>Bacillota</taxon>
        <taxon>Clostridia</taxon>
        <taxon>Lachnospirales</taxon>
        <taxon>Lachnospiraceae</taxon>
        <taxon>Stomatobaculum</taxon>
    </lineage>
</organism>
<evidence type="ECO:0000313" key="3">
    <source>
        <dbReference type="Proteomes" id="UP000018466"/>
    </source>
</evidence>
<sequence length="458" mass="51010">MAENKGHLIAAVEPGSAAAELEIAAGDRLLEVNGKTVADVFDYRYQVSAEVITLLVLKPDGEEWEYEIENGGEDPGLVFENGLMSEYRSCSNGCIFCFIDQMPGGMRDTLYFKDDDSRLSFLQGNYVTLTNMKEADIQHIIQYRLEPINISVHTTNPSLRVRMLKNRFAGEKLRYLDKLYDAGIQMNGQIVLCKGYNDGEELKRTLTDLLRYAPLMQSVSVVPVGLTNYRDKLEKLELLGPEDCANAIDVIEDIQRRAMEKCGIHFVQASDEFYLTAGRPLPEPSRYDGYPQLENGVGMLTLLHEEVGEALSAVVPSDQTETVSTFSGLLAAPSLARELKRIGEKLPAKKILFYPLENHFFGEKITVTGLLTGRDILDGLRGKPLGDRLLLPQCVFRSGEEVLLDDMTRADLERELGVRCVIIGMGGDDLVDAINDREYRFTGGGSAYELATEKFHKG</sequence>
<dbReference type="SMART" id="SM00228">
    <property type="entry name" value="PDZ"/>
    <property type="match status" value="1"/>
</dbReference>
<dbReference type="InterPro" id="IPR036034">
    <property type="entry name" value="PDZ_sf"/>
</dbReference>
<dbReference type="InterPro" id="IPR058240">
    <property type="entry name" value="rSAM_sf"/>
</dbReference>
<reference evidence="2 3" key="1">
    <citation type="submission" date="2011-10" db="EMBL/GenBank/DDBJ databases">
        <title>The Genome Sequence of Lachnospiraceae bacterium ACC2.</title>
        <authorList>
            <consortium name="The Broad Institute Genome Sequencing Platform"/>
            <person name="Earl A."/>
            <person name="Ward D."/>
            <person name="Feldgarden M."/>
            <person name="Gevers D."/>
            <person name="Sizova M."/>
            <person name="Hazen A."/>
            <person name="Epstein S."/>
            <person name="Young S.K."/>
            <person name="Zeng Q."/>
            <person name="Gargeya S."/>
            <person name="Fitzgerald M."/>
            <person name="Haas B."/>
            <person name="Abouelleil A."/>
            <person name="Alvarado L."/>
            <person name="Arachchi H.M."/>
            <person name="Berlin A."/>
            <person name="Brown A."/>
            <person name="Chapman S.B."/>
            <person name="Chen Z."/>
            <person name="Dunbar C."/>
            <person name="Freedman E."/>
            <person name="Gearin G."/>
            <person name="Goldberg J."/>
            <person name="Griggs A."/>
            <person name="Gujja S."/>
            <person name="Heiman D."/>
            <person name="Howarth C."/>
            <person name="Larson L."/>
            <person name="Lui A."/>
            <person name="MacDonald P.J.P."/>
            <person name="Montmayeur A."/>
            <person name="Murphy C."/>
            <person name="Neiman D."/>
            <person name="Pearson M."/>
            <person name="Priest M."/>
            <person name="Roberts A."/>
            <person name="Saif S."/>
            <person name="Shea T."/>
            <person name="Shenoy N."/>
            <person name="Sisk P."/>
            <person name="Stolte C."/>
            <person name="Sykes S."/>
            <person name="Wortman J."/>
            <person name="Nusbaum C."/>
            <person name="Birren B."/>
        </authorList>
    </citation>
    <scope>NUCLEOTIDE SEQUENCE [LARGE SCALE GENOMIC DNA]</scope>
    <source>
        <strain evidence="2 3">ACC2</strain>
    </source>
</reference>
<comment type="caution">
    <text evidence="2">The sequence shown here is derived from an EMBL/GenBank/DDBJ whole genome shotgun (WGS) entry which is preliminary data.</text>
</comment>